<keyword evidence="5" id="KW-1185">Reference proteome</keyword>
<evidence type="ECO:0000313" key="5">
    <source>
        <dbReference type="Proteomes" id="UP001244011"/>
    </source>
</evidence>
<dbReference type="PANTHER" id="PTHR35391">
    <property type="entry name" value="C2H2-TYPE DOMAIN-CONTAINING PROTEIN-RELATED"/>
    <property type="match status" value="1"/>
</dbReference>
<keyword evidence="1" id="KW-0863">Zinc-finger</keyword>
<proteinExistence type="predicted"/>
<evidence type="ECO:0000313" key="4">
    <source>
        <dbReference type="EMBL" id="KAK1763702.1"/>
    </source>
</evidence>
<feature type="domain" description="C2H2-type" evidence="3">
    <location>
        <begin position="448"/>
        <end position="475"/>
    </location>
</feature>
<evidence type="ECO:0000259" key="3">
    <source>
        <dbReference type="PROSITE" id="PS50157"/>
    </source>
</evidence>
<evidence type="ECO:0000256" key="2">
    <source>
        <dbReference type="SAM" id="MobiDB-lite"/>
    </source>
</evidence>
<comment type="caution">
    <text evidence="4">The sequence shown here is derived from an EMBL/GenBank/DDBJ whole genome shotgun (WGS) entry which is preliminary data.</text>
</comment>
<dbReference type="InterPro" id="IPR019734">
    <property type="entry name" value="TPR_rpt"/>
</dbReference>
<dbReference type="AlphaFoldDB" id="A0AAJ0BVA5"/>
<dbReference type="Gene3D" id="1.25.40.10">
    <property type="entry name" value="Tetratricopeptide repeat domain"/>
    <property type="match status" value="1"/>
</dbReference>
<name>A0AAJ0BVA5_9PEZI</name>
<protein>
    <recommendedName>
        <fullName evidence="3">C2H2-type domain-containing protein</fullName>
    </recommendedName>
</protein>
<gene>
    <name evidence="4" type="ORF">QBC33DRAFT_548992</name>
</gene>
<dbReference type="SMART" id="SM00028">
    <property type="entry name" value="TPR"/>
    <property type="match status" value="2"/>
</dbReference>
<feature type="region of interest" description="Disordered" evidence="2">
    <location>
        <begin position="123"/>
        <end position="145"/>
    </location>
</feature>
<dbReference type="RefSeq" id="XP_060279915.1">
    <property type="nucleotide sequence ID" value="XM_060428926.1"/>
</dbReference>
<dbReference type="PANTHER" id="PTHR35391:SF7">
    <property type="entry name" value="C2H2-TYPE DOMAIN-CONTAINING PROTEIN"/>
    <property type="match status" value="1"/>
</dbReference>
<keyword evidence="1" id="KW-0862">Zinc</keyword>
<dbReference type="Pfam" id="PF26082">
    <property type="entry name" value="zf-C2H2_AcuF"/>
    <property type="match status" value="1"/>
</dbReference>
<dbReference type="SMART" id="SM00355">
    <property type="entry name" value="ZnF_C2H2"/>
    <property type="match status" value="3"/>
</dbReference>
<evidence type="ECO:0000256" key="1">
    <source>
        <dbReference type="PROSITE-ProRule" id="PRU00042"/>
    </source>
</evidence>
<dbReference type="InterPro" id="IPR013087">
    <property type="entry name" value="Znf_C2H2_type"/>
</dbReference>
<accession>A0AAJ0BVA5</accession>
<dbReference type="PROSITE" id="PS00028">
    <property type="entry name" value="ZINC_FINGER_C2H2_1"/>
    <property type="match status" value="1"/>
</dbReference>
<keyword evidence="1" id="KW-0479">Metal-binding</keyword>
<dbReference type="SUPFAM" id="SSF48452">
    <property type="entry name" value="TPR-like"/>
    <property type="match status" value="1"/>
</dbReference>
<organism evidence="4 5">
    <name type="scientific">Phialemonium atrogriseum</name>
    <dbReference type="NCBI Taxonomy" id="1093897"/>
    <lineage>
        <taxon>Eukaryota</taxon>
        <taxon>Fungi</taxon>
        <taxon>Dikarya</taxon>
        <taxon>Ascomycota</taxon>
        <taxon>Pezizomycotina</taxon>
        <taxon>Sordariomycetes</taxon>
        <taxon>Sordariomycetidae</taxon>
        <taxon>Cephalothecales</taxon>
        <taxon>Cephalothecaceae</taxon>
        <taxon>Phialemonium</taxon>
    </lineage>
</organism>
<dbReference type="PROSITE" id="PS50157">
    <property type="entry name" value="ZINC_FINGER_C2H2_2"/>
    <property type="match status" value="1"/>
</dbReference>
<reference evidence="4" key="1">
    <citation type="submission" date="2023-06" db="EMBL/GenBank/DDBJ databases">
        <title>Genome-scale phylogeny and comparative genomics of the fungal order Sordariales.</title>
        <authorList>
            <consortium name="Lawrence Berkeley National Laboratory"/>
            <person name="Hensen N."/>
            <person name="Bonometti L."/>
            <person name="Westerberg I."/>
            <person name="Brannstrom I.O."/>
            <person name="Guillou S."/>
            <person name="Cros-Aarteil S."/>
            <person name="Calhoun S."/>
            <person name="Haridas S."/>
            <person name="Kuo A."/>
            <person name="Mondo S."/>
            <person name="Pangilinan J."/>
            <person name="Riley R."/>
            <person name="Labutti K."/>
            <person name="Andreopoulos B."/>
            <person name="Lipzen A."/>
            <person name="Chen C."/>
            <person name="Yanf M."/>
            <person name="Daum C."/>
            <person name="Ng V."/>
            <person name="Clum A."/>
            <person name="Steindorff A."/>
            <person name="Ohm R."/>
            <person name="Martin F."/>
            <person name="Silar P."/>
            <person name="Natvig D."/>
            <person name="Lalanne C."/>
            <person name="Gautier V."/>
            <person name="Ament-Velasquez S.L."/>
            <person name="Kruys A."/>
            <person name="Hutchinson M.I."/>
            <person name="Powell A.J."/>
            <person name="Barry K."/>
            <person name="Miller A.N."/>
            <person name="Grigoriev I.V."/>
            <person name="Debuchy R."/>
            <person name="Gladieux P."/>
            <person name="Thoren M.H."/>
            <person name="Johannesson H."/>
        </authorList>
    </citation>
    <scope>NUCLEOTIDE SEQUENCE</scope>
    <source>
        <strain evidence="4">8032-3</strain>
    </source>
</reference>
<dbReference type="GO" id="GO:0008270">
    <property type="term" value="F:zinc ion binding"/>
    <property type="evidence" value="ECO:0007669"/>
    <property type="project" value="UniProtKB-KW"/>
</dbReference>
<feature type="region of interest" description="Disordered" evidence="2">
    <location>
        <begin position="308"/>
        <end position="332"/>
    </location>
</feature>
<dbReference type="EMBL" id="MU839025">
    <property type="protein sequence ID" value="KAK1763702.1"/>
    <property type="molecule type" value="Genomic_DNA"/>
</dbReference>
<dbReference type="Gene3D" id="3.30.160.60">
    <property type="entry name" value="Classic Zinc Finger"/>
    <property type="match status" value="1"/>
</dbReference>
<sequence length="1109" mass="123550">MAGSSTAANPASLSEWYENCMQAFREFLLALGETNCRAIRLEQVHLPEILEEYGRAKIWGDQTKADLPARARGSLDDALRHDDDLKQLVQGIFVRLRALLGQATSIAERKYDLLAGSDCDSISSVSADSDSGTDDDADADGQHQRRSMPKIRLIVQQIVGQIRSLYDLSSLLRRPSIADKYIRSVSSKLNTSTSSDSDALPLSVGFRTSDESHVAEKVLQWRGLTKSGLGVKFEEEEPAPTGKDSTSDGMEDILWFCQRLARANTRRREQLQYWTANPYDPKKDVPSAAQLPSQDLADVLVKQIEVAQESRSQTSTLKPPDRNLLRTGPRSAVSKQSFSTAAVSLVHDTKTNVRPRTVYALTAVGKGRSNSVPDPPKAKDGLSTFPCPYCGMTLEVSEMRNRQSWQRHVFRDLRPYVCTFEDCQNSGKLYISRGDWIHHELQVHRRNYVCKECNKRCPNRREASTHLREHYGESTSPSQLNVILDLSERQVDVSAEEKDPCLICGEELSLSTLQSHIATHMEDIALFVLPNVDEEEGTGGSKASVQVARLESKGKASYLESDVGSLGFSVSGGHGQNPLDFAKILADEEVGYAAKFSSWETKGDEDGTSTSILRSNMSDLNNYTVGVDFLARLNNQEYKLESPYERMEKMNNLGNALYSQGKHDEAEAMHHEALELRKQLLGRDHPDTLTSMEKLGNALYSQGKYDEAEAMHCEALELREKVLGPNHPDTLTSMNNLALVRDSQGKFFGDRDAISARPLVVRRDGGRIYLPMGRFHGVLKMSEFTTYPPTQATFSVDQIDDWECSALVPSDLAAQALQQSHDQVVPRRWSLGIDTLKVLVHPSLGGEFQKALYAALQYRIKGNVDITETNDSYKPDSAVFRITMNTDDNDRIDIAGSPSLIGYEGPVRGLDLTGVNVAQRAAKSAAILAHLVRLRQILDLSNGAGQPDAPFKVTLKPYGSEGGPLAGQWLRMRFVFENMAKSRLYFTFLVLGSGFCVMQLYPLADSPQSVDEGGEVSLDCRIPIPDLLKDYEDQRDIIRIVVTRGRQVSWKSLELPDIWHTERWADEPCGSGMGATTRSECSYWVEDIKVLSTKRGDGDDVYWRSRIYS</sequence>
<dbReference type="Pfam" id="PF13424">
    <property type="entry name" value="TPR_12"/>
    <property type="match status" value="1"/>
</dbReference>
<dbReference type="GeneID" id="85312113"/>
<dbReference type="InterPro" id="IPR058925">
    <property type="entry name" value="zf-C2H2_AcuF"/>
</dbReference>
<dbReference type="Proteomes" id="UP001244011">
    <property type="component" value="Unassembled WGS sequence"/>
</dbReference>
<dbReference type="InterPro" id="IPR011990">
    <property type="entry name" value="TPR-like_helical_dom_sf"/>
</dbReference>